<keyword evidence="5" id="KW-0460">Magnesium</keyword>
<evidence type="ECO:0000256" key="3">
    <source>
        <dbReference type="ARBA" id="ARBA00022723"/>
    </source>
</evidence>
<dbReference type="InterPro" id="IPR036412">
    <property type="entry name" value="HAD-like_sf"/>
</dbReference>
<dbReference type="Gene3D" id="1.20.1110.10">
    <property type="entry name" value="Calcium-transporting ATPase, transmembrane domain"/>
    <property type="match status" value="2"/>
</dbReference>
<evidence type="ECO:0000313" key="11">
    <source>
        <dbReference type="EMBL" id="SPD14679.1"/>
    </source>
</evidence>
<evidence type="ECO:0000256" key="5">
    <source>
        <dbReference type="ARBA" id="ARBA00022842"/>
    </source>
</evidence>
<dbReference type="AlphaFoldDB" id="A0A2N9HSQ2"/>
<name>A0A2N9HSQ2_FAGSY</name>
<evidence type="ECO:0000313" key="12">
    <source>
        <dbReference type="EMBL" id="SPD34075.1"/>
    </source>
</evidence>
<gene>
    <name evidence="11" type="ORF">FSB_LOCUS42561</name>
    <name evidence="12" type="ORF">FSB_LOCUS61957</name>
</gene>
<evidence type="ECO:0000256" key="1">
    <source>
        <dbReference type="ARBA" id="ARBA00004370"/>
    </source>
</evidence>
<feature type="transmembrane region" description="Helical" evidence="8">
    <location>
        <begin position="166"/>
        <end position="192"/>
    </location>
</feature>
<dbReference type="InterPro" id="IPR023298">
    <property type="entry name" value="ATPase_P-typ_TM_dom_sf"/>
</dbReference>
<keyword evidence="7 8" id="KW-0472">Membrane</keyword>
<dbReference type="GO" id="GO:0000166">
    <property type="term" value="F:nucleotide binding"/>
    <property type="evidence" value="ECO:0007669"/>
    <property type="project" value="InterPro"/>
</dbReference>
<dbReference type="SUPFAM" id="SSF81653">
    <property type="entry name" value="Calcium ATPase, transduction domain A"/>
    <property type="match status" value="1"/>
</dbReference>
<feature type="transmembrane region" description="Helical" evidence="8">
    <location>
        <begin position="357"/>
        <end position="376"/>
    </location>
</feature>
<dbReference type="Gene3D" id="3.40.50.1000">
    <property type="entry name" value="HAD superfamily/HAD-like"/>
    <property type="match status" value="2"/>
</dbReference>
<keyword evidence="3" id="KW-0479">Metal-binding</keyword>
<evidence type="ECO:0000256" key="8">
    <source>
        <dbReference type="SAM" id="Phobius"/>
    </source>
</evidence>
<evidence type="ECO:0000256" key="7">
    <source>
        <dbReference type="ARBA" id="ARBA00023136"/>
    </source>
</evidence>
<dbReference type="SUPFAM" id="SSF56784">
    <property type="entry name" value="HAD-like"/>
    <property type="match status" value="1"/>
</dbReference>
<dbReference type="EMBL" id="OIVN01006488">
    <property type="protein sequence ID" value="SPD34075.1"/>
    <property type="molecule type" value="Genomic_DNA"/>
</dbReference>
<dbReference type="Pfam" id="PF00122">
    <property type="entry name" value="E1-E2_ATPase"/>
    <property type="match status" value="1"/>
</dbReference>
<proteinExistence type="predicted"/>
<dbReference type="SUPFAM" id="SSF81665">
    <property type="entry name" value="Calcium ATPase, transmembrane domain M"/>
    <property type="match status" value="1"/>
</dbReference>
<feature type="transmembrane region" description="Helical" evidence="8">
    <location>
        <begin position="204"/>
        <end position="224"/>
    </location>
</feature>
<keyword evidence="2 8" id="KW-0812">Transmembrane</keyword>
<dbReference type="PANTHER" id="PTHR24093">
    <property type="entry name" value="CATION TRANSPORTING ATPASE"/>
    <property type="match status" value="1"/>
</dbReference>
<sequence>MFESVNQASDSEGHSFGAALLITTTTTTSTTGSDKYGPLWRKCLLYVGICITFKKTRQTYAPLPQEPPAASEEFDRTSSVIQSQDDHVIDVDHSENEVDEEELPLETVAKIVKEEDFNSLTGLGGVDRVVARLRRCKNLEDRNDGGQDQQAWNTKENPYQKGFFPFFLKACGSCTNVLLLVSAGLSFATGIMEQGRKDGWHDGVAILAALVLLIAFPSVGNFLHERKKVRKLLKNMEKLKVNVERSGGQRQLIAINDVVVGDIVCLEKDDGVPADGLLVSGEGLVLDGGLKTKIMNQDQNPFLFSGSKVTQGHGRMFVTSVGEDTAMGKPLSLVRNEPNEKTVFQGRIKKPHTYMDTISLCVTVIIGLVVLIRLLHGNNSNSKASPDLKGNVSVDMMIKIFEKISQKSKGKIWILTSALTVMVIGIQHGMPFVITISLCCWKKKAQLSWALPHNLSACGTMGFVTVIYIDVTGGLMCNEVEVSKVFVGEKDINNDGDSETSQVVLEALNQGIDVSVLVSKISVSPTNNDLLISWAKRRSSLNVNLLDQSFHILEHKICIKKGSGALMRKKGDNEPILHLHWSGAAVPILEMCSHYNDSKGESHAMEDQKIKFKQVIKDMEDGGLIPIAFAHRQTEFTELREDGLNLLAIVGLKYPCQEEFKSVVETLENAGVSVKLVSHDEVSVVRAMACELGIFRPGSEDVAVKGEEVIGLITSGRMKEITTVVGSCLPESKLRLIEWSKQKGHVVAFFGGFTASDILALKEADVGITEETQSTQLAIEYSDITLKGFRSLVPVLKFGRCCYHNIQKFMQLQFTACISGLLISLVMTMVTGESPITGIELMWLSLVMCLLGGLVMVMELKSKELLSNRPAKRTQSLITKDTWRNIAIQVLYQVSILLIFQLKGQAIPNMNDVDVRKTMVFNTFILCQIFNQFNAMDLVKWEVFWVFIQSYSFLVTLTDVMVLQCSGLPVFSLLPFHGDLVGP</sequence>
<protein>
    <submittedName>
        <fullName evidence="11">Uncharacterized protein</fullName>
    </submittedName>
</protein>
<dbReference type="PANTHER" id="PTHR24093:SF454">
    <property type="entry name" value="CATION-TRANSPORTING P-TYPE ATPASE C-TERMINAL DOMAIN-CONTAINING PROTEIN"/>
    <property type="match status" value="1"/>
</dbReference>
<dbReference type="Gene3D" id="2.70.150.10">
    <property type="entry name" value="Calcium-transporting ATPase, cytoplasmic transduction domain A"/>
    <property type="match status" value="1"/>
</dbReference>
<evidence type="ECO:0000256" key="4">
    <source>
        <dbReference type="ARBA" id="ARBA00022837"/>
    </source>
</evidence>
<dbReference type="InterPro" id="IPR023299">
    <property type="entry name" value="ATPase_P-typ_cyto_dom_N"/>
</dbReference>
<reference evidence="11" key="1">
    <citation type="submission" date="2018-02" db="EMBL/GenBank/DDBJ databases">
        <authorList>
            <person name="Cohen D.B."/>
            <person name="Kent A.D."/>
        </authorList>
    </citation>
    <scope>NUCLEOTIDE SEQUENCE</scope>
</reference>
<evidence type="ECO:0000259" key="10">
    <source>
        <dbReference type="Pfam" id="PF00689"/>
    </source>
</evidence>
<evidence type="ECO:0000256" key="2">
    <source>
        <dbReference type="ARBA" id="ARBA00022692"/>
    </source>
</evidence>
<dbReference type="InterPro" id="IPR059000">
    <property type="entry name" value="ATPase_P-type_domA"/>
</dbReference>
<dbReference type="InterPro" id="IPR008250">
    <property type="entry name" value="ATPase_P-typ_transduc_dom_A_sf"/>
</dbReference>
<dbReference type="InterPro" id="IPR006068">
    <property type="entry name" value="ATPase_P-typ_cation-transptr_C"/>
</dbReference>
<dbReference type="Pfam" id="PF00689">
    <property type="entry name" value="Cation_ATPase_C"/>
    <property type="match status" value="1"/>
</dbReference>
<dbReference type="GO" id="GO:0046872">
    <property type="term" value="F:metal ion binding"/>
    <property type="evidence" value="ECO:0007669"/>
    <property type="project" value="UniProtKB-KW"/>
</dbReference>
<organism evidence="11">
    <name type="scientific">Fagus sylvatica</name>
    <name type="common">Beechnut</name>
    <dbReference type="NCBI Taxonomy" id="28930"/>
    <lineage>
        <taxon>Eukaryota</taxon>
        <taxon>Viridiplantae</taxon>
        <taxon>Streptophyta</taxon>
        <taxon>Embryophyta</taxon>
        <taxon>Tracheophyta</taxon>
        <taxon>Spermatophyta</taxon>
        <taxon>Magnoliopsida</taxon>
        <taxon>eudicotyledons</taxon>
        <taxon>Gunneridae</taxon>
        <taxon>Pentapetalae</taxon>
        <taxon>rosids</taxon>
        <taxon>fabids</taxon>
        <taxon>Fagales</taxon>
        <taxon>Fagaceae</taxon>
        <taxon>Fagus</taxon>
    </lineage>
</organism>
<dbReference type="GO" id="GO:0005886">
    <property type="term" value="C:plasma membrane"/>
    <property type="evidence" value="ECO:0007669"/>
    <property type="project" value="TreeGrafter"/>
</dbReference>
<evidence type="ECO:0000256" key="6">
    <source>
        <dbReference type="ARBA" id="ARBA00022989"/>
    </source>
</evidence>
<feature type="transmembrane region" description="Helical" evidence="8">
    <location>
        <begin position="951"/>
        <end position="974"/>
    </location>
</feature>
<keyword evidence="6 8" id="KW-1133">Transmembrane helix</keyword>
<dbReference type="InterPro" id="IPR023214">
    <property type="entry name" value="HAD_sf"/>
</dbReference>
<feature type="transmembrane region" description="Helical" evidence="8">
    <location>
        <begin position="812"/>
        <end position="830"/>
    </location>
</feature>
<feature type="transmembrane region" description="Helical" evidence="8">
    <location>
        <begin position="412"/>
        <end position="441"/>
    </location>
</feature>
<dbReference type="Gene3D" id="3.40.1110.10">
    <property type="entry name" value="Calcium-transporting ATPase, cytoplasmic domain N"/>
    <property type="match status" value="1"/>
</dbReference>
<feature type="transmembrane region" description="Helical" evidence="8">
    <location>
        <begin position="842"/>
        <end position="861"/>
    </location>
</feature>
<feature type="domain" description="Cation-transporting P-type ATPase C-terminal" evidence="10">
    <location>
        <begin position="834"/>
        <end position="963"/>
    </location>
</feature>
<evidence type="ECO:0000259" key="9">
    <source>
        <dbReference type="Pfam" id="PF00122"/>
    </source>
</evidence>
<keyword evidence="4" id="KW-0106">Calcium</keyword>
<comment type="subcellular location">
    <subcellularLocation>
        <location evidence="1">Membrane</location>
    </subcellularLocation>
</comment>
<dbReference type="GO" id="GO:0005388">
    <property type="term" value="F:P-type calcium transporter activity"/>
    <property type="evidence" value="ECO:0007669"/>
    <property type="project" value="TreeGrafter"/>
</dbReference>
<accession>A0A2N9HSQ2</accession>
<feature type="domain" description="P-type ATPase A" evidence="9">
    <location>
        <begin position="236"/>
        <end position="334"/>
    </location>
</feature>
<dbReference type="EMBL" id="OIVN01003976">
    <property type="protein sequence ID" value="SPD14679.1"/>
    <property type="molecule type" value="Genomic_DNA"/>
</dbReference>